<feature type="compositionally biased region" description="Low complexity" evidence="1">
    <location>
        <begin position="35"/>
        <end position="52"/>
    </location>
</feature>
<name>A0A7W9GFY6_9ACTN</name>
<dbReference type="RefSeq" id="WP_185076122.1">
    <property type="nucleotide sequence ID" value="NZ_JACHMB010000001.1"/>
</dbReference>
<organism evidence="2 3">
    <name type="scientific">Nonomuraea jabiensis</name>
    <dbReference type="NCBI Taxonomy" id="882448"/>
    <lineage>
        <taxon>Bacteria</taxon>
        <taxon>Bacillati</taxon>
        <taxon>Actinomycetota</taxon>
        <taxon>Actinomycetes</taxon>
        <taxon>Streptosporangiales</taxon>
        <taxon>Streptosporangiaceae</taxon>
        <taxon>Nonomuraea</taxon>
    </lineage>
</organism>
<evidence type="ECO:0000313" key="3">
    <source>
        <dbReference type="Proteomes" id="UP000579153"/>
    </source>
</evidence>
<evidence type="ECO:0000256" key="1">
    <source>
        <dbReference type="SAM" id="MobiDB-lite"/>
    </source>
</evidence>
<accession>A0A7W9GFY6</accession>
<keyword evidence="3" id="KW-1185">Reference proteome</keyword>
<evidence type="ECO:0000313" key="2">
    <source>
        <dbReference type="EMBL" id="MBB5783122.1"/>
    </source>
</evidence>
<dbReference type="Proteomes" id="UP000579153">
    <property type="component" value="Unassembled WGS sequence"/>
</dbReference>
<feature type="compositionally biased region" description="Acidic residues" evidence="1">
    <location>
        <begin position="22"/>
        <end position="33"/>
    </location>
</feature>
<protein>
    <submittedName>
        <fullName evidence="2">Uncharacterized protein</fullName>
    </submittedName>
</protein>
<gene>
    <name evidence="2" type="ORF">HD596_009878</name>
</gene>
<reference evidence="2 3" key="1">
    <citation type="submission" date="2020-08" db="EMBL/GenBank/DDBJ databases">
        <title>Sequencing the genomes of 1000 actinobacteria strains.</title>
        <authorList>
            <person name="Klenk H.-P."/>
        </authorList>
    </citation>
    <scope>NUCLEOTIDE SEQUENCE [LARGE SCALE GENOMIC DNA]</scope>
    <source>
        <strain evidence="2 3">DSM 45507</strain>
    </source>
</reference>
<comment type="caution">
    <text evidence="2">The sequence shown here is derived from an EMBL/GenBank/DDBJ whole genome shotgun (WGS) entry which is preliminary data.</text>
</comment>
<dbReference type="EMBL" id="JACHMB010000001">
    <property type="protein sequence ID" value="MBB5783122.1"/>
    <property type="molecule type" value="Genomic_DNA"/>
</dbReference>
<sequence>MNKDRDVAVRTDLSGDTHWYDLPDDEAELEQEEQPSVPRRPWWRRSAAPGAH</sequence>
<proteinExistence type="predicted"/>
<feature type="region of interest" description="Disordered" evidence="1">
    <location>
        <begin position="15"/>
        <end position="52"/>
    </location>
</feature>
<dbReference type="AlphaFoldDB" id="A0A7W9GFY6"/>